<name>A0A2U1NEW7_ARTAN</name>
<proteinExistence type="predicted"/>
<evidence type="ECO:0000313" key="5">
    <source>
        <dbReference type="Proteomes" id="UP000245207"/>
    </source>
</evidence>
<dbReference type="OrthoDB" id="1602268at2759"/>
<organism evidence="4 5">
    <name type="scientific">Artemisia annua</name>
    <name type="common">Sweet wormwood</name>
    <dbReference type="NCBI Taxonomy" id="35608"/>
    <lineage>
        <taxon>Eukaryota</taxon>
        <taxon>Viridiplantae</taxon>
        <taxon>Streptophyta</taxon>
        <taxon>Embryophyta</taxon>
        <taxon>Tracheophyta</taxon>
        <taxon>Spermatophyta</taxon>
        <taxon>Magnoliopsida</taxon>
        <taxon>eudicotyledons</taxon>
        <taxon>Gunneridae</taxon>
        <taxon>Pentapetalae</taxon>
        <taxon>asterids</taxon>
        <taxon>campanulids</taxon>
        <taxon>Asterales</taxon>
        <taxon>Asteraceae</taxon>
        <taxon>Asteroideae</taxon>
        <taxon>Anthemideae</taxon>
        <taxon>Artemisiinae</taxon>
        <taxon>Artemisia</taxon>
    </lineage>
</organism>
<feature type="compositionally biased region" description="Basic and acidic residues" evidence="2">
    <location>
        <begin position="1"/>
        <end position="14"/>
    </location>
</feature>
<evidence type="ECO:0000256" key="2">
    <source>
        <dbReference type="SAM" id="MobiDB-lite"/>
    </source>
</evidence>
<evidence type="ECO:0000313" key="4">
    <source>
        <dbReference type="EMBL" id="PWA72065.1"/>
    </source>
</evidence>
<reference evidence="4 5" key="1">
    <citation type="journal article" date="2018" name="Mol. Plant">
        <title>The genome of Artemisia annua provides insight into the evolution of Asteraceae family and artemisinin biosynthesis.</title>
        <authorList>
            <person name="Shen Q."/>
            <person name="Zhang L."/>
            <person name="Liao Z."/>
            <person name="Wang S."/>
            <person name="Yan T."/>
            <person name="Shi P."/>
            <person name="Liu M."/>
            <person name="Fu X."/>
            <person name="Pan Q."/>
            <person name="Wang Y."/>
            <person name="Lv Z."/>
            <person name="Lu X."/>
            <person name="Zhang F."/>
            <person name="Jiang W."/>
            <person name="Ma Y."/>
            <person name="Chen M."/>
            <person name="Hao X."/>
            <person name="Li L."/>
            <person name="Tang Y."/>
            <person name="Lv G."/>
            <person name="Zhou Y."/>
            <person name="Sun X."/>
            <person name="Brodelius P.E."/>
            <person name="Rose J.K.C."/>
            <person name="Tang K."/>
        </authorList>
    </citation>
    <scope>NUCLEOTIDE SEQUENCE [LARGE SCALE GENOMIC DNA]</scope>
    <source>
        <strain evidence="5">cv. Huhao1</strain>
        <tissue evidence="4">Leaf</tissue>
    </source>
</reference>
<feature type="region of interest" description="Disordered" evidence="2">
    <location>
        <begin position="1"/>
        <end position="22"/>
    </location>
</feature>
<sequence length="397" mass="44887">MESMRRESDEEKLKGPLSESDTTTPLVSFVEALASDLRKMLRSAVNEEEEEIKIKKSNRKIESETTPAEIIHFTDLPEKQMMTLFSEAPLFRFELCKVFLSYNNDDDYCKRQLFLSFNKDCRRRQLFGIIQAASISRDPGSQQYGSFNIFNRKFNNPIVVTNLGYLSPHSISYCSLPVSTSVKITAQLYVTTDKEQSDSDLDDTFVETDKLIHKEKVTDNYAFEICNDSAFINFSDYFAKRPNGGSGCYISKGKDGYLELHYVALKYAVDAALEVEFVATSKEKKVAGRVMAYYGKNFDYGFPPAKKDLYNAMIFETKPHVYFKSGKINLMRSVLAVPARFSLVIDANLRDFTSGDIVLSGTYEFLVPRDGSSSIGSIVTNDCSLNLKVDWKLPCGA</sequence>
<dbReference type="EMBL" id="PKPP01002972">
    <property type="protein sequence ID" value="PWA72065.1"/>
    <property type="molecule type" value="Genomic_DNA"/>
</dbReference>
<evidence type="ECO:0000259" key="3">
    <source>
        <dbReference type="Pfam" id="PF20241"/>
    </source>
</evidence>
<gene>
    <name evidence="4" type="ORF">CTI12_AA149410</name>
</gene>
<protein>
    <recommendedName>
        <fullName evidence="3">DUF6598 domain-containing protein</fullName>
    </recommendedName>
</protein>
<dbReference type="Pfam" id="PF20241">
    <property type="entry name" value="DUF6598"/>
    <property type="match status" value="1"/>
</dbReference>
<dbReference type="Proteomes" id="UP000245207">
    <property type="component" value="Unassembled WGS sequence"/>
</dbReference>
<keyword evidence="5" id="KW-1185">Reference proteome</keyword>
<comment type="caution">
    <text evidence="4">The sequence shown here is derived from an EMBL/GenBank/DDBJ whole genome shotgun (WGS) entry which is preliminary data.</text>
</comment>
<dbReference type="InterPro" id="IPR046533">
    <property type="entry name" value="DUF6598"/>
</dbReference>
<keyword evidence="1" id="KW-0175">Coiled coil</keyword>
<feature type="domain" description="DUF6598" evidence="3">
    <location>
        <begin position="252"/>
        <end position="389"/>
    </location>
</feature>
<dbReference type="AlphaFoldDB" id="A0A2U1NEW7"/>
<feature type="coiled-coil region" evidence="1">
    <location>
        <begin position="30"/>
        <end position="58"/>
    </location>
</feature>
<accession>A0A2U1NEW7</accession>
<evidence type="ECO:0000256" key="1">
    <source>
        <dbReference type="SAM" id="Coils"/>
    </source>
</evidence>